<keyword evidence="4" id="KW-1185">Reference proteome</keyword>
<feature type="chain" id="PRO_5044778740" evidence="2">
    <location>
        <begin position="25"/>
        <end position="471"/>
    </location>
</feature>
<feature type="compositionally biased region" description="Polar residues" evidence="1">
    <location>
        <begin position="72"/>
        <end position="83"/>
    </location>
</feature>
<feature type="region of interest" description="Disordered" evidence="1">
    <location>
        <begin position="25"/>
        <end position="125"/>
    </location>
</feature>
<gene>
    <name evidence="3" type="ORF">HHI36_009555</name>
</gene>
<evidence type="ECO:0000313" key="4">
    <source>
        <dbReference type="Proteomes" id="UP001516400"/>
    </source>
</evidence>
<name>A0ABD2MGN0_9CUCU</name>
<feature type="compositionally biased region" description="Polar residues" evidence="1">
    <location>
        <begin position="51"/>
        <end position="62"/>
    </location>
</feature>
<dbReference type="AlphaFoldDB" id="A0ABD2MGN0"/>
<dbReference type="EMBL" id="JABFTP020000001">
    <property type="protein sequence ID" value="KAL3265347.1"/>
    <property type="molecule type" value="Genomic_DNA"/>
</dbReference>
<reference evidence="3 4" key="1">
    <citation type="journal article" date="2021" name="BMC Biol.">
        <title>Horizontally acquired antibacterial genes associated with adaptive radiation of ladybird beetles.</title>
        <authorList>
            <person name="Li H.S."/>
            <person name="Tang X.F."/>
            <person name="Huang Y.H."/>
            <person name="Xu Z.Y."/>
            <person name="Chen M.L."/>
            <person name="Du X.Y."/>
            <person name="Qiu B.Y."/>
            <person name="Chen P.T."/>
            <person name="Zhang W."/>
            <person name="Slipinski A."/>
            <person name="Escalona H.E."/>
            <person name="Waterhouse R.M."/>
            <person name="Zwick A."/>
            <person name="Pang H."/>
        </authorList>
    </citation>
    <scope>NUCLEOTIDE SEQUENCE [LARGE SCALE GENOMIC DNA]</scope>
    <source>
        <strain evidence="3">SYSU2018</strain>
    </source>
</reference>
<keyword evidence="2" id="KW-0732">Signal</keyword>
<proteinExistence type="predicted"/>
<feature type="signal peptide" evidence="2">
    <location>
        <begin position="1"/>
        <end position="24"/>
    </location>
</feature>
<evidence type="ECO:0000313" key="3">
    <source>
        <dbReference type="EMBL" id="KAL3265347.1"/>
    </source>
</evidence>
<sequence>MQFIKCSCATFVFIIFLQVQFHECKRSGGGGRASRPSRPRPAPTQRPYTHAPTSRPYTQATRAPTYRPFPSQAPTFRPQTQRAPTYKPFPTHSPTVRPQPQPGRNPTFRPATQPGRYPTQPSRYPQASINSCLRKNCMQYIYGFTQGLTVVFHGPPPAYPGYGGTGARPPYNQQNNMAYQRPLQIPQPGGKTKVKIYNINNYHPASYSAPFSYPTYHYSSRDTGSGALGFFLGYSLARITSPSYYHCHTCYSGYGPRYDHYTVHHYYHNSGNIPKEQKVTSNNIISCGDSSQICPANTMALCTGSGQIMCVVAVTNTIQCLNDPKLKCVQSTIPCENSEAAECKGVPKGQTATVSIPCISNTVIEGNVTTVNNTIVSKDEQKNTTELTTTQNSTFASLGNNDTFPSLGSNSSHSITKRETAQPYCVTVLAEPSIRKPTEGEIAFNEVTNVFEKFFSKAFQITENQVPDLGS</sequence>
<evidence type="ECO:0000256" key="2">
    <source>
        <dbReference type="SAM" id="SignalP"/>
    </source>
</evidence>
<organism evidence="3 4">
    <name type="scientific">Cryptolaemus montrouzieri</name>
    <dbReference type="NCBI Taxonomy" id="559131"/>
    <lineage>
        <taxon>Eukaryota</taxon>
        <taxon>Metazoa</taxon>
        <taxon>Ecdysozoa</taxon>
        <taxon>Arthropoda</taxon>
        <taxon>Hexapoda</taxon>
        <taxon>Insecta</taxon>
        <taxon>Pterygota</taxon>
        <taxon>Neoptera</taxon>
        <taxon>Endopterygota</taxon>
        <taxon>Coleoptera</taxon>
        <taxon>Polyphaga</taxon>
        <taxon>Cucujiformia</taxon>
        <taxon>Coccinelloidea</taxon>
        <taxon>Coccinellidae</taxon>
        <taxon>Scymninae</taxon>
        <taxon>Scymnini</taxon>
        <taxon>Cryptolaemus</taxon>
    </lineage>
</organism>
<protein>
    <submittedName>
        <fullName evidence="3">Uncharacterized protein</fullName>
    </submittedName>
</protein>
<dbReference type="Proteomes" id="UP001516400">
    <property type="component" value="Unassembled WGS sequence"/>
</dbReference>
<evidence type="ECO:0000256" key="1">
    <source>
        <dbReference type="SAM" id="MobiDB-lite"/>
    </source>
</evidence>
<comment type="caution">
    <text evidence="3">The sequence shown here is derived from an EMBL/GenBank/DDBJ whole genome shotgun (WGS) entry which is preliminary data.</text>
</comment>
<accession>A0ABD2MGN0</accession>